<dbReference type="AlphaFoldDB" id="A0A2B4R6G9"/>
<name>A0A2B4R6G9_STYPI</name>
<sequence length="119" mass="13489">MAEVRQTYDSIKSTKDGSSFRSSKSPVYVGGRNYHISKEGQDAMKVQLMIQNKRKCQRNTFHRILSFLRDVVVTSSDIRKAFRVSEAASIFGRLYRVNIFNMTNSLVSDLNTNQGSGTD</sequence>
<gene>
    <name evidence="2" type="ORF">AWC38_SpisGene23653</name>
</gene>
<comment type="caution">
    <text evidence="2">The sequence shown here is derived from an EMBL/GenBank/DDBJ whole genome shotgun (WGS) entry which is preliminary data.</text>
</comment>
<dbReference type="Proteomes" id="UP000225706">
    <property type="component" value="Unassembled WGS sequence"/>
</dbReference>
<proteinExistence type="predicted"/>
<organism evidence="2 3">
    <name type="scientific">Stylophora pistillata</name>
    <name type="common">Smooth cauliflower coral</name>
    <dbReference type="NCBI Taxonomy" id="50429"/>
    <lineage>
        <taxon>Eukaryota</taxon>
        <taxon>Metazoa</taxon>
        <taxon>Cnidaria</taxon>
        <taxon>Anthozoa</taxon>
        <taxon>Hexacorallia</taxon>
        <taxon>Scleractinia</taxon>
        <taxon>Astrocoeniina</taxon>
        <taxon>Pocilloporidae</taxon>
        <taxon>Stylophora</taxon>
    </lineage>
</organism>
<dbReference type="EMBL" id="LSMT01001394">
    <property type="protein sequence ID" value="PFX12403.1"/>
    <property type="molecule type" value="Genomic_DNA"/>
</dbReference>
<feature type="compositionally biased region" description="Polar residues" evidence="1">
    <location>
        <begin position="7"/>
        <end position="25"/>
    </location>
</feature>
<evidence type="ECO:0000256" key="1">
    <source>
        <dbReference type="SAM" id="MobiDB-lite"/>
    </source>
</evidence>
<protein>
    <submittedName>
        <fullName evidence="2">Uncharacterized protein</fullName>
    </submittedName>
</protein>
<keyword evidence="3" id="KW-1185">Reference proteome</keyword>
<evidence type="ECO:0000313" key="2">
    <source>
        <dbReference type="EMBL" id="PFX12403.1"/>
    </source>
</evidence>
<accession>A0A2B4R6G9</accession>
<feature type="region of interest" description="Disordered" evidence="1">
    <location>
        <begin position="1"/>
        <end position="25"/>
    </location>
</feature>
<evidence type="ECO:0000313" key="3">
    <source>
        <dbReference type="Proteomes" id="UP000225706"/>
    </source>
</evidence>
<reference evidence="3" key="1">
    <citation type="journal article" date="2017" name="bioRxiv">
        <title>Comparative analysis of the genomes of Stylophora pistillata and Acropora digitifera provides evidence for extensive differences between species of corals.</title>
        <authorList>
            <person name="Voolstra C.R."/>
            <person name="Li Y."/>
            <person name="Liew Y.J."/>
            <person name="Baumgarten S."/>
            <person name="Zoccola D."/>
            <person name="Flot J.-F."/>
            <person name="Tambutte S."/>
            <person name="Allemand D."/>
            <person name="Aranda M."/>
        </authorList>
    </citation>
    <scope>NUCLEOTIDE SEQUENCE [LARGE SCALE GENOMIC DNA]</scope>
</reference>